<evidence type="ECO:0000256" key="7">
    <source>
        <dbReference type="SAM" id="SignalP"/>
    </source>
</evidence>
<feature type="chain" id="PRO_5043898659" evidence="7">
    <location>
        <begin position="23"/>
        <end position="648"/>
    </location>
</feature>
<keyword evidence="4 6" id="KW-0472">Membrane</keyword>
<evidence type="ECO:0000256" key="4">
    <source>
        <dbReference type="ARBA" id="ARBA00023136"/>
    </source>
</evidence>
<dbReference type="AlphaFoldDB" id="A0AAV3ZEV7"/>
<evidence type="ECO:0000313" key="10">
    <source>
        <dbReference type="Proteomes" id="UP000735302"/>
    </source>
</evidence>
<evidence type="ECO:0000313" key="9">
    <source>
        <dbReference type="EMBL" id="GFN93117.1"/>
    </source>
</evidence>
<keyword evidence="10" id="KW-1185">Reference proteome</keyword>
<comment type="subcellular location">
    <subcellularLocation>
        <location evidence="1">Membrane</location>
    </subcellularLocation>
</comment>
<dbReference type="GO" id="GO:0004930">
    <property type="term" value="F:G protein-coupled receptor activity"/>
    <property type="evidence" value="ECO:0007669"/>
    <property type="project" value="InterPro"/>
</dbReference>
<keyword evidence="9" id="KW-0675">Receptor</keyword>
<dbReference type="SUPFAM" id="SSF81321">
    <property type="entry name" value="Family A G protein-coupled receptor-like"/>
    <property type="match status" value="2"/>
</dbReference>
<feature type="transmembrane region" description="Helical" evidence="6">
    <location>
        <begin position="609"/>
        <end position="629"/>
    </location>
</feature>
<dbReference type="Pfam" id="PF00001">
    <property type="entry name" value="7tm_1"/>
    <property type="match status" value="1"/>
</dbReference>
<dbReference type="PROSITE" id="PS50262">
    <property type="entry name" value="G_PROTEIN_RECEP_F1_2"/>
    <property type="match status" value="1"/>
</dbReference>
<feature type="compositionally biased region" description="Low complexity" evidence="5">
    <location>
        <begin position="550"/>
        <end position="568"/>
    </location>
</feature>
<dbReference type="InterPro" id="IPR000276">
    <property type="entry name" value="GPCR_Rhodpsn"/>
</dbReference>
<dbReference type="InterPro" id="IPR019420">
    <property type="entry name" value="7TM_GPCR_serpentine_rcpt_Srbc"/>
</dbReference>
<feature type="region of interest" description="Disordered" evidence="5">
    <location>
        <begin position="506"/>
        <end position="526"/>
    </location>
</feature>
<accession>A0AAV3ZEV7</accession>
<feature type="region of interest" description="Disordered" evidence="5">
    <location>
        <begin position="312"/>
        <end position="331"/>
    </location>
</feature>
<reference evidence="9 10" key="1">
    <citation type="journal article" date="2021" name="Elife">
        <title>Chloroplast acquisition without the gene transfer in kleptoplastic sea slugs, Plakobranchus ocellatus.</title>
        <authorList>
            <person name="Maeda T."/>
            <person name="Takahashi S."/>
            <person name="Yoshida T."/>
            <person name="Shimamura S."/>
            <person name="Takaki Y."/>
            <person name="Nagai Y."/>
            <person name="Toyoda A."/>
            <person name="Suzuki Y."/>
            <person name="Arimoto A."/>
            <person name="Ishii H."/>
            <person name="Satoh N."/>
            <person name="Nishiyama T."/>
            <person name="Hasebe M."/>
            <person name="Maruyama T."/>
            <person name="Minagawa J."/>
            <person name="Obokata J."/>
            <person name="Shigenobu S."/>
        </authorList>
    </citation>
    <scope>NUCLEOTIDE SEQUENCE [LARGE SCALE GENOMIC DNA]</scope>
</reference>
<feature type="compositionally biased region" description="Polar residues" evidence="5">
    <location>
        <begin position="464"/>
        <end position="480"/>
    </location>
</feature>
<dbReference type="GO" id="GO:0016020">
    <property type="term" value="C:membrane"/>
    <property type="evidence" value="ECO:0007669"/>
    <property type="project" value="UniProtKB-SubCell"/>
</dbReference>
<evidence type="ECO:0000256" key="1">
    <source>
        <dbReference type="ARBA" id="ARBA00004370"/>
    </source>
</evidence>
<feature type="compositionally biased region" description="Polar residues" evidence="5">
    <location>
        <begin position="571"/>
        <end position="582"/>
    </location>
</feature>
<dbReference type="InterPro" id="IPR052954">
    <property type="entry name" value="GPCR-Ligand_Int"/>
</dbReference>
<dbReference type="Proteomes" id="UP000735302">
    <property type="component" value="Unassembled WGS sequence"/>
</dbReference>
<feature type="transmembrane region" description="Helical" evidence="6">
    <location>
        <begin position="422"/>
        <end position="444"/>
    </location>
</feature>
<name>A0AAV3ZEV7_9GAST</name>
<feature type="signal peptide" evidence="7">
    <location>
        <begin position="1"/>
        <end position="22"/>
    </location>
</feature>
<evidence type="ECO:0000256" key="3">
    <source>
        <dbReference type="ARBA" id="ARBA00022989"/>
    </source>
</evidence>
<feature type="region of interest" description="Disordered" evidence="5">
    <location>
        <begin position="550"/>
        <end position="597"/>
    </location>
</feature>
<feature type="transmembrane region" description="Helical" evidence="6">
    <location>
        <begin position="253"/>
        <end position="279"/>
    </location>
</feature>
<dbReference type="PANTHER" id="PTHR46641">
    <property type="entry name" value="FMRFAMIDE RECEPTOR-RELATED"/>
    <property type="match status" value="1"/>
</dbReference>
<dbReference type="Gene3D" id="1.20.1070.10">
    <property type="entry name" value="Rhodopsin 7-helix transmembrane proteins"/>
    <property type="match status" value="3"/>
</dbReference>
<keyword evidence="3 6" id="KW-1133">Transmembrane helix</keyword>
<keyword evidence="9" id="KW-0527">Neuropeptide</keyword>
<comment type="caution">
    <text evidence="9">The sequence shown here is derived from an EMBL/GenBank/DDBJ whole genome shotgun (WGS) entry which is preliminary data.</text>
</comment>
<sequence>MARNSVLRLYHTCILFIATVDTTRDISTSNYPTNFQVSQAEQTSDTLLFTNTTEENLKFELSTPEWILRTTHDNVDNVSMTTISPEKKKGPDQVQQKGLIDGKTKEFILETSDTLLFTNTTEENLKFELSTTEWILRTTHDNVDNVSMTTISTEKKKAPDQVQQKGLIDGKTKEFILEIVNCYLMPIVCPFGVVGNILSLVALLCIHKGEKSTTVLLVALTFSDLGYLLTTLMRKLSCVASKVDPQRGWWLNIIFLPQVFMLTRVFNHVTAFTTVIIAVERMLAVYLPFKKHEKWFDWFGFLNIANPQQGDLRLSGPPSGQGTGGGARTRDRRVPANLRSQIHYTTDTPMKNGNKVGFIITRPRMIVTVIITYIVSFALQSPFFFIYEIYWKVSESGEKYPSYRTTPFYQRNEAGIVAYNNLVLSNILVFLPMLMVTVCTAMVLRKISSSLRFRQEASAPYRANQATNDTEGFSSSAQEGMKTKSISENEFDSGENFADTGSAYISDTGQPTEHSTNTSSIGHNTPATTVSVISGSSNSMLDRAFSSETCENNPNAAATNTGTTAAKINRSENTAENTSNNGARKRSKKTVNSAMKRQKARVKGRERKLTKMLTTIAVIYVVCHLPTAITKLANYLEPEFSSFGGRYT</sequence>
<dbReference type="InterPro" id="IPR017452">
    <property type="entry name" value="GPCR_Rhodpsn_7TM"/>
</dbReference>
<evidence type="ECO:0000256" key="6">
    <source>
        <dbReference type="SAM" id="Phobius"/>
    </source>
</evidence>
<feature type="transmembrane region" description="Helical" evidence="6">
    <location>
        <begin position="183"/>
        <end position="206"/>
    </location>
</feature>
<evidence type="ECO:0000256" key="5">
    <source>
        <dbReference type="SAM" id="MobiDB-lite"/>
    </source>
</evidence>
<evidence type="ECO:0000256" key="2">
    <source>
        <dbReference type="ARBA" id="ARBA00022692"/>
    </source>
</evidence>
<keyword evidence="7" id="KW-0732">Signal</keyword>
<gene>
    <name evidence="9" type="ORF">PoB_001962300</name>
</gene>
<dbReference type="EMBL" id="BLXT01002311">
    <property type="protein sequence ID" value="GFN93117.1"/>
    <property type="molecule type" value="Genomic_DNA"/>
</dbReference>
<protein>
    <submittedName>
        <fullName evidence="9">Neuropeptides capa receptor</fullName>
    </submittedName>
</protein>
<proteinExistence type="predicted"/>
<feature type="region of interest" description="Disordered" evidence="5">
    <location>
        <begin position="462"/>
        <end position="481"/>
    </location>
</feature>
<dbReference type="PANTHER" id="PTHR46641:SF2">
    <property type="entry name" value="FMRFAMIDE RECEPTOR"/>
    <property type="match status" value="1"/>
</dbReference>
<feature type="transmembrane region" description="Helical" evidence="6">
    <location>
        <begin position="213"/>
        <end position="233"/>
    </location>
</feature>
<feature type="transmembrane region" description="Helical" evidence="6">
    <location>
        <begin position="365"/>
        <end position="387"/>
    </location>
</feature>
<dbReference type="PRINTS" id="PR00237">
    <property type="entry name" value="GPCRRHODOPSN"/>
</dbReference>
<dbReference type="GO" id="GO:0007218">
    <property type="term" value="P:neuropeptide signaling pathway"/>
    <property type="evidence" value="ECO:0007669"/>
    <property type="project" value="UniProtKB-KW"/>
</dbReference>
<dbReference type="Pfam" id="PF10316">
    <property type="entry name" value="7TM_GPCR_Srbc"/>
    <property type="match status" value="1"/>
</dbReference>
<feature type="domain" description="G-protein coupled receptors family 1 profile" evidence="8">
    <location>
        <begin position="195"/>
        <end position="648"/>
    </location>
</feature>
<evidence type="ECO:0000259" key="8">
    <source>
        <dbReference type="PROSITE" id="PS50262"/>
    </source>
</evidence>
<keyword evidence="2 6" id="KW-0812">Transmembrane</keyword>
<organism evidence="9 10">
    <name type="scientific">Plakobranchus ocellatus</name>
    <dbReference type="NCBI Taxonomy" id="259542"/>
    <lineage>
        <taxon>Eukaryota</taxon>
        <taxon>Metazoa</taxon>
        <taxon>Spiralia</taxon>
        <taxon>Lophotrochozoa</taxon>
        <taxon>Mollusca</taxon>
        <taxon>Gastropoda</taxon>
        <taxon>Heterobranchia</taxon>
        <taxon>Euthyneura</taxon>
        <taxon>Panpulmonata</taxon>
        <taxon>Sacoglossa</taxon>
        <taxon>Placobranchoidea</taxon>
        <taxon>Plakobranchidae</taxon>
        <taxon>Plakobranchus</taxon>
    </lineage>
</organism>